<comment type="function">
    <text evidence="5">Involved in chemotaxis. Part of a chemotaxis signal transduction system that modulates chemotaxis in response to various stimuli. Catalyzes the demethylation of specific methylglutamate residues introduced into the chemoreceptors (methyl-accepting chemotaxis proteins or MCP) by CheR. Also mediates the irreversible deamidation of specific glutamine residues to glutamic acid.</text>
</comment>
<feature type="active site" evidence="5 6">
    <location>
        <position position="195"/>
    </location>
</feature>
<dbReference type="PROSITE" id="PS50122">
    <property type="entry name" value="CHEB"/>
    <property type="match status" value="1"/>
</dbReference>
<dbReference type="EC" id="3.5.1.44" evidence="5"/>
<feature type="active site" evidence="5 6">
    <location>
        <position position="291"/>
    </location>
</feature>
<comment type="PTM">
    <text evidence="5">Phosphorylated by CheA. Phosphorylation of the N-terminal regulatory domain activates the methylesterase activity.</text>
</comment>
<evidence type="ECO:0000256" key="1">
    <source>
        <dbReference type="ARBA" id="ARBA00022490"/>
    </source>
</evidence>
<reference evidence="10" key="2">
    <citation type="submission" date="2023-07" db="EMBL/GenBank/DDBJ databases">
        <authorList>
            <person name="Sun H."/>
        </authorList>
    </citation>
    <scope>NUCLEOTIDE SEQUENCE</scope>
    <source>
        <strain evidence="10">05753</strain>
    </source>
</reference>
<comment type="catalytic activity">
    <reaction evidence="4 5">
        <text>[protein]-L-glutamate 5-O-methyl ester + H2O = L-glutamyl-[protein] + methanol + H(+)</text>
        <dbReference type="Rhea" id="RHEA:23236"/>
        <dbReference type="Rhea" id="RHEA-COMP:10208"/>
        <dbReference type="Rhea" id="RHEA-COMP:10311"/>
        <dbReference type="ChEBI" id="CHEBI:15377"/>
        <dbReference type="ChEBI" id="CHEBI:15378"/>
        <dbReference type="ChEBI" id="CHEBI:17790"/>
        <dbReference type="ChEBI" id="CHEBI:29973"/>
        <dbReference type="ChEBI" id="CHEBI:82795"/>
        <dbReference type="EC" id="3.1.1.61"/>
    </reaction>
</comment>
<evidence type="ECO:0000256" key="2">
    <source>
        <dbReference type="ARBA" id="ARBA00022500"/>
    </source>
</evidence>
<dbReference type="SUPFAM" id="SSF52738">
    <property type="entry name" value="Methylesterase CheB, C-terminal domain"/>
    <property type="match status" value="1"/>
</dbReference>
<accession>A0ABT8SRC8</accession>
<dbReference type="SMART" id="SM00448">
    <property type="entry name" value="REC"/>
    <property type="match status" value="1"/>
</dbReference>
<dbReference type="Pfam" id="PF01339">
    <property type="entry name" value="CheB_methylest"/>
    <property type="match status" value="1"/>
</dbReference>
<dbReference type="PROSITE" id="PS50110">
    <property type="entry name" value="RESPONSE_REGULATORY"/>
    <property type="match status" value="1"/>
</dbReference>
<feature type="modified residue" description="4-aspartylphosphate" evidence="5 7">
    <location>
        <position position="57"/>
    </location>
</feature>
<dbReference type="InterPro" id="IPR001789">
    <property type="entry name" value="Sig_transdc_resp-reg_receiver"/>
</dbReference>
<comment type="catalytic activity">
    <reaction evidence="5">
        <text>L-glutaminyl-[protein] + H2O = L-glutamyl-[protein] + NH4(+)</text>
        <dbReference type="Rhea" id="RHEA:16441"/>
        <dbReference type="Rhea" id="RHEA-COMP:10207"/>
        <dbReference type="Rhea" id="RHEA-COMP:10208"/>
        <dbReference type="ChEBI" id="CHEBI:15377"/>
        <dbReference type="ChEBI" id="CHEBI:28938"/>
        <dbReference type="ChEBI" id="CHEBI:29973"/>
        <dbReference type="ChEBI" id="CHEBI:30011"/>
        <dbReference type="EC" id="3.5.1.44"/>
    </reaction>
</comment>
<dbReference type="PIRSF" id="PIRSF000876">
    <property type="entry name" value="RR_chemtxs_CheB"/>
    <property type="match status" value="1"/>
</dbReference>
<keyword evidence="2 5" id="KW-0145">Chemotaxis</keyword>
<keyword evidence="5 7" id="KW-0597">Phosphoprotein</keyword>
<dbReference type="Gene3D" id="3.40.50.180">
    <property type="entry name" value="Methylesterase CheB, C-terminal domain"/>
    <property type="match status" value="1"/>
</dbReference>
<dbReference type="RefSeq" id="WP_302076009.1">
    <property type="nucleotide sequence ID" value="NZ_JAUKWQ010000001.1"/>
</dbReference>
<dbReference type="NCBIfam" id="NF001965">
    <property type="entry name" value="PRK00742.1"/>
    <property type="match status" value="1"/>
</dbReference>
<protein>
    <recommendedName>
        <fullName evidence="5">Protein-glutamate methylesterase/protein-glutamine glutaminase</fullName>
        <ecNumber evidence="5">3.1.1.61</ecNumber>
        <ecNumber evidence="5">3.5.1.44</ecNumber>
    </recommendedName>
</protein>
<dbReference type="InterPro" id="IPR011006">
    <property type="entry name" value="CheY-like_superfamily"/>
</dbReference>
<evidence type="ECO:0000256" key="4">
    <source>
        <dbReference type="ARBA" id="ARBA00048267"/>
    </source>
</evidence>
<dbReference type="InterPro" id="IPR000673">
    <property type="entry name" value="Sig_transdc_resp-reg_Me-estase"/>
</dbReference>
<dbReference type="CDD" id="cd17541">
    <property type="entry name" value="REC_CheB-like"/>
    <property type="match status" value="1"/>
</dbReference>
<evidence type="ECO:0000256" key="6">
    <source>
        <dbReference type="PROSITE-ProRule" id="PRU00050"/>
    </source>
</evidence>
<evidence type="ECO:0000256" key="5">
    <source>
        <dbReference type="HAMAP-Rule" id="MF_00099"/>
    </source>
</evidence>
<feature type="domain" description="CheB-type methylesterase" evidence="9">
    <location>
        <begin position="157"/>
        <end position="349"/>
    </location>
</feature>
<feature type="active site" evidence="5 6">
    <location>
        <position position="169"/>
    </location>
</feature>
<dbReference type="InterPro" id="IPR008248">
    <property type="entry name" value="CheB-like"/>
</dbReference>
<sequence>MSMRARVLVVDDSPTMRGLITAVLNSDPEVNVVGQAGDAHEARAAIKQLNPDVVTLDIEMPNMNGLEFLEKIMRLRPMPVIMVSTMTHQGTNATLAALEIGAFDCVSKPVPGDARPFGDLAEKVKAAARSGLARTQYAKAPVAAPVAPVASTPVADYRVGRKIVAIGSSTGGVEALITVLQKFPQNCPPTVITQHMPPTFTKSFAERLNRICAPVVQEATDGARLEIGKIYLAPGGERHLQVVNSSAPCCRLVERDPVNGHRPSVDVLFESVAELAGRNAVGVILTGMGRDGASGLLKMRGAGARTIGQNERTCVVYGMPRVAHEIGAVEQQLPLGSIGEEIMKLTAARKEGTE</sequence>
<dbReference type="Pfam" id="PF00072">
    <property type="entry name" value="Response_reg"/>
    <property type="match status" value="1"/>
</dbReference>
<dbReference type="PANTHER" id="PTHR42872">
    <property type="entry name" value="PROTEIN-GLUTAMATE METHYLESTERASE/PROTEIN-GLUTAMINE GLUTAMINASE"/>
    <property type="match status" value="1"/>
</dbReference>
<reference evidence="10" key="1">
    <citation type="journal article" date="2015" name="Int. J. Syst. Evol. Microbiol.">
        <title>Rhizobium oryzicola sp. nov., potential plant-growth-promoting endophytic bacteria isolated from rice roots.</title>
        <authorList>
            <person name="Zhang X.X."/>
            <person name="Gao J.S."/>
            <person name="Cao Y.H."/>
            <person name="Sheirdil R.A."/>
            <person name="Wang X.C."/>
            <person name="Zhang L."/>
        </authorList>
    </citation>
    <scope>NUCLEOTIDE SEQUENCE</scope>
    <source>
        <strain evidence="10">05753</strain>
    </source>
</reference>
<dbReference type="Gene3D" id="3.40.50.2300">
    <property type="match status" value="1"/>
</dbReference>
<dbReference type="HAMAP" id="MF_00099">
    <property type="entry name" value="CheB_chemtxs"/>
    <property type="match status" value="1"/>
</dbReference>
<evidence type="ECO:0000256" key="7">
    <source>
        <dbReference type="PROSITE-ProRule" id="PRU00169"/>
    </source>
</evidence>
<dbReference type="CDD" id="cd16432">
    <property type="entry name" value="CheB_Rec"/>
    <property type="match status" value="1"/>
</dbReference>
<proteinExistence type="inferred from homology"/>
<keyword evidence="11" id="KW-1185">Reference proteome</keyword>
<evidence type="ECO:0000259" key="9">
    <source>
        <dbReference type="PROSITE" id="PS50122"/>
    </source>
</evidence>
<evidence type="ECO:0000256" key="3">
    <source>
        <dbReference type="ARBA" id="ARBA00022801"/>
    </source>
</evidence>
<dbReference type="NCBIfam" id="NF009206">
    <property type="entry name" value="PRK12555.1"/>
    <property type="match status" value="1"/>
</dbReference>
<dbReference type="SUPFAM" id="SSF52172">
    <property type="entry name" value="CheY-like"/>
    <property type="match status" value="1"/>
</dbReference>
<name>A0ABT8SRC8_9HYPH</name>
<comment type="similarity">
    <text evidence="5">Belongs to the CheB family.</text>
</comment>
<organism evidence="10 11">
    <name type="scientific">Rhizobium oryzicola</name>
    <dbReference type="NCBI Taxonomy" id="1232668"/>
    <lineage>
        <taxon>Bacteria</taxon>
        <taxon>Pseudomonadati</taxon>
        <taxon>Pseudomonadota</taxon>
        <taxon>Alphaproteobacteria</taxon>
        <taxon>Hyphomicrobiales</taxon>
        <taxon>Rhizobiaceae</taxon>
        <taxon>Rhizobium/Agrobacterium group</taxon>
        <taxon>Rhizobium</taxon>
    </lineage>
</organism>
<evidence type="ECO:0000313" key="11">
    <source>
        <dbReference type="Proteomes" id="UP001169006"/>
    </source>
</evidence>
<dbReference type="PANTHER" id="PTHR42872:SF6">
    <property type="entry name" value="PROTEIN-GLUTAMATE METHYLESTERASE_PROTEIN-GLUTAMINE GLUTAMINASE"/>
    <property type="match status" value="1"/>
</dbReference>
<keyword evidence="1 5" id="KW-0963">Cytoplasm</keyword>
<feature type="domain" description="Response regulatory" evidence="8">
    <location>
        <begin position="6"/>
        <end position="123"/>
    </location>
</feature>
<evidence type="ECO:0000313" key="10">
    <source>
        <dbReference type="EMBL" id="MDO1580991.1"/>
    </source>
</evidence>
<dbReference type="EC" id="3.1.1.61" evidence="5"/>
<dbReference type="InterPro" id="IPR035909">
    <property type="entry name" value="CheB_C"/>
</dbReference>
<gene>
    <name evidence="5 10" type="primary">cheB</name>
    <name evidence="10" type="ORF">Q2T52_02690</name>
</gene>
<dbReference type="EMBL" id="JAUKWQ010000001">
    <property type="protein sequence ID" value="MDO1580991.1"/>
    <property type="molecule type" value="Genomic_DNA"/>
</dbReference>
<dbReference type="Proteomes" id="UP001169006">
    <property type="component" value="Unassembled WGS sequence"/>
</dbReference>
<comment type="caution">
    <text evidence="10">The sequence shown here is derived from an EMBL/GenBank/DDBJ whole genome shotgun (WGS) entry which is preliminary data.</text>
</comment>
<evidence type="ECO:0000259" key="8">
    <source>
        <dbReference type="PROSITE" id="PS50110"/>
    </source>
</evidence>
<comment type="domain">
    <text evidence="5">Contains a C-terminal catalytic domain, and an N-terminal region which modulates catalytic activity.</text>
</comment>
<comment type="subcellular location">
    <subcellularLocation>
        <location evidence="5">Cytoplasm</location>
    </subcellularLocation>
</comment>
<keyword evidence="3 5" id="KW-0378">Hydrolase</keyword>